<evidence type="ECO:0000313" key="2">
    <source>
        <dbReference type="EMBL" id="MFC0842645.1"/>
    </source>
</evidence>
<proteinExistence type="predicted"/>
<dbReference type="RefSeq" id="WP_394316479.1">
    <property type="nucleotide sequence ID" value="NZ_JBHMQV010000001.1"/>
</dbReference>
<dbReference type="Pfam" id="PF19979">
    <property type="entry name" value="DUF6415"/>
    <property type="match status" value="1"/>
</dbReference>
<name>A0ABV6TDR2_9ACTN</name>
<feature type="region of interest" description="Disordered" evidence="1">
    <location>
        <begin position="133"/>
        <end position="207"/>
    </location>
</feature>
<gene>
    <name evidence="2" type="ORF">ACFH04_02695</name>
</gene>
<evidence type="ECO:0000313" key="3">
    <source>
        <dbReference type="Proteomes" id="UP001589887"/>
    </source>
</evidence>
<comment type="caution">
    <text evidence="2">The sequence shown here is derived from an EMBL/GenBank/DDBJ whole genome shotgun (WGS) entry which is preliminary data.</text>
</comment>
<keyword evidence="3" id="KW-1185">Reference proteome</keyword>
<sequence length="207" mass="21822">MAHRLTDITTPQSKSPPVHCMSRDIEIAMALATHAPNGEAASRVRERLRGYIALLAAPAESQVRRMEQSRERDVATGTVRHARSLAGSGGDPAATLRLLAKSVQQLLRYAADEIPAQLTEGGGAGAAGLLCPLSPGPPLPSPEQEGIAHPYGRGQPVRAHREETVMEQSKSEHALQSGPVVEAPDGADSIVAPSSVVRIEDVEDEGP</sequence>
<evidence type="ECO:0000256" key="1">
    <source>
        <dbReference type="SAM" id="MobiDB-lite"/>
    </source>
</evidence>
<dbReference type="EMBL" id="JBHMQV010000001">
    <property type="protein sequence ID" value="MFC0842645.1"/>
    <property type="molecule type" value="Genomic_DNA"/>
</dbReference>
<accession>A0ABV6TDR2</accession>
<reference evidence="2 3" key="1">
    <citation type="submission" date="2024-09" db="EMBL/GenBank/DDBJ databases">
        <authorList>
            <person name="Sun Q."/>
            <person name="Mori K."/>
        </authorList>
    </citation>
    <scope>NUCLEOTIDE SEQUENCE [LARGE SCALE GENOMIC DNA]</scope>
    <source>
        <strain evidence="2 3">JCM 4557</strain>
    </source>
</reference>
<protein>
    <submittedName>
        <fullName evidence="2">DUF6415 family natural product biosynthesis protein</fullName>
    </submittedName>
</protein>
<dbReference type="InterPro" id="IPR046300">
    <property type="entry name" value="DUF6415"/>
</dbReference>
<organism evidence="2 3">
    <name type="scientific">Streptomyces noboritoensis</name>
    <dbReference type="NCBI Taxonomy" id="67337"/>
    <lineage>
        <taxon>Bacteria</taxon>
        <taxon>Bacillati</taxon>
        <taxon>Actinomycetota</taxon>
        <taxon>Actinomycetes</taxon>
        <taxon>Kitasatosporales</taxon>
        <taxon>Streptomycetaceae</taxon>
        <taxon>Streptomyces</taxon>
    </lineage>
</organism>
<dbReference type="Proteomes" id="UP001589887">
    <property type="component" value="Unassembled WGS sequence"/>
</dbReference>
<feature type="compositionally biased region" description="Basic and acidic residues" evidence="1">
    <location>
        <begin position="159"/>
        <end position="173"/>
    </location>
</feature>